<dbReference type="GO" id="GO:0046933">
    <property type="term" value="F:proton-transporting ATP synthase activity, rotational mechanism"/>
    <property type="evidence" value="ECO:0007669"/>
    <property type="project" value="InterPro"/>
</dbReference>
<evidence type="ECO:0000256" key="10">
    <source>
        <dbReference type="ARBA" id="ARBA00023310"/>
    </source>
</evidence>
<dbReference type="CDD" id="cd12151">
    <property type="entry name" value="F1-ATPase_gamma"/>
    <property type="match status" value="1"/>
</dbReference>
<dbReference type="PANTHER" id="PTHR11693">
    <property type="entry name" value="ATP SYNTHASE GAMMA CHAIN"/>
    <property type="match status" value="1"/>
</dbReference>
<evidence type="ECO:0000256" key="6">
    <source>
        <dbReference type="ARBA" id="ARBA00023065"/>
    </source>
</evidence>
<comment type="similarity">
    <text evidence="2">Belongs to the ATPase gamma chain family.</text>
</comment>
<dbReference type="Gene3D" id="1.10.287.80">
    <property type="entry name" value="ATP synthase, gamma subunit, helix hairpin domain"/>
    <property type="match status" value="1"/>
</dbReference>
<evidence type="ECO:0000313" key="12">
    <source>
        <dbReference type="EMBL" id="LAC19885.1"/>
    </source>
</evidence>
<name>A0A6A7FPB7_9CRUS</name>
<evidence type="ECO:0000256" key="1">
    <source>
        <dbReference type="ARBA" id="ARBA00004637"/>
    </source>
</evidence>
<dbReference type="InterPro" id="IPR000131">
    <property type="entry name" value="ATP_synth_F1_gsu"/>
</dbReference>
<dbReference type="GO" id="GO:0045259">
    <property type="term" value="C:proton-transporting ATP synthase complex"/>
    <property type="evidence" value="ECO:0007669"/>
    <property type="project" value="UniProtKB-KW"/>
</dbReference>
<dbReference type="AlphaFoldDB" id="A0A6A7FPB7"/>
<evidence type="ECO:0000256" key="5">
    <source>
        <dbReference type="ARBA" id="ARBA00022792"/>
    </source>
</evidence>
<keyword evidence="8" id="KW-0472">Membrane</keyword>
<accession>A0A6A7FPB7</accession>
<reference evidence="12" key="1">
    <citation type="submission" date="2017-11" db="EMBL/GenBank/DDBJ databases">
        <title>The sensing device of the deep-sea amphipod.</title>
        <authorList>
            <person name="Kobayashi H."/>
            <person name="Nagahama T."/>
            <person name="Arai W."/>
            <person name="Sasagawa Y."/>
            <person name="Umeda M."/>
            <person name="Hayashi T."/>
            <person name="Nikaido I."/>
            <person name="Watanabe H."/>
            <person name="Oguri K."/>
            <person name="Kitazato H."/>
            <person name="Fujioka K."/>
            <person name="Kido Y."/>
            <person name="Takami H."/>
        </authorList>
    </citation>
    <scope>NUCLEOTIDE SEQUENCE</scope>
    <source>
        <tissue evidence="12">Whole body</tissue>
    </source>
</reference>
<comment type="subcellular location">
    <subcellularLocation>
        <location evidence="1">Mitochondrion inner membrane</location>
        <topology evidence="1">Peripheral membrane protein</topology>
    </subcellularLocation>
</comment>
<dbReference type="InterPro" id="IPR035968">
    <property type="entry name" value="ATP_synth_F1_ATPase_gsu"/>
</dbReference>
<keyword evidence="7" id="KW-0496">Mitochondrion</keyword>
<keyword evidence="3" id="KW-0813">Transport</keyword>
<keyword evidence="5" id="KW-0999">Mitochondrion inner membrane</keyword>
<keyword evidence="4" id="KW-0375">Hydrogen ion transport</keyword>
<protein>
    <recommendedName>
        <fullName evidence="11">F-ATPase gamma subunit</fullName>
    </recommendedName>
</protein>
<evidence type="ECO:0000256" key="2">
    <source>
        <dbReference type="ARBA" id="ARBA00007681"/>
    </source>
</evidence>
<dbReference type="SUPFAM" id="SSF52943">
    <property type="entry name" value="ATP synthase (F1-ATPase), gamma subunit"/>
    <property type="match status" value="1"/>
</dbReference>
<sequence length="222" mass="24413">MVQQECGMATLKQISMRLKSVKNIQKITRSMKMVSAAKYARAERELKSARPYGAGTTAFYEKIEPEAVPNKPNQLIIAMSSDRGLCGGIHSAVCRIIKAEVAASPHPENIAIVCVGDKSRAQLSRVIPQNILFQVNEVGRKAATFEDASAIATAVINSGYEYGSGKILYNKFKSVVSYKTTVLPIYNLESITAAEKLGVYDSLDADVVQCYLRCHQECRRDD</sequence>
<proteinExistence type="evidence at transcript level"/>
<organism evidence="12">
    <name type="scientific">Hirondellea gigas</name>
    <dbReference type="NCBI Taxonomy" id="1518452"/>
    <lineage>
        <taxon>Eukaryota</taxon>
        <taxon>Metazoa</taxon>
        <taxon>Ecdysozoa</taxon>
        <taxon>Arthropoda</taxon>
        <taxon>Crustacea</taxon>
        <taxon>Multicrustacea</taxon>
        <taxon>Malacostraca</taxon>
        <taxon>Eumalacostraca</taxon>
        <taxon>Peracarida</taxon>
        <taxon>Amphipoda</taxon>
        <taxon>Amphilochidea</taxon>
        <taxon>Lysianassida</taxon>
        <taxon>Lysianassidira</taxon>
        <taxon>Lysianassoidea</taxon>
        <taxon>Lysianassidae</taxon>
        <taxon>Hirondellea</taxon>
    </lineage>
</organism>
<evidence type="ECO:0000256" key="9">
    <source>
        <dbReference type="ARBA" id="ARBA00023196"/>
    </source>
</evidence>
<dbReference type="PRINTS" id="PR00126">
    <property type="entry name" value="ATPASEGAMMA"/>
</dbReference>
<dbReference type="FunFam" id="3.40.1380.10:FF:000003">
    <property type="entry name" value="ATP synthase subunit gamma"/>
    <property type="match status" value="1"/>
</dbReference>
<evidence type="ECO:0000256" key="8">
    <source>
        <dbReference type="ARBA" id="ARBA00023136"/>
    </source>
</evidence>
<evidence type="ECO:0000256" key="4">
    <source>
        <dbReference type="ARBA" id="ARBA00022781"/>
    </source>
</evidence>
<keyword evidence="10" id="KW-0066">ATP synthesis</keyword>
<dbReference type="EMBL" id="IACT01000471">
    <property type="protein sequence ID" value="LAC19885.1"/>
    <property type="molecule type" value="mRNA"/>
</dbReference>
<evidence type="ECO:0000256" key="11">
    <source>
        <dbReference type="ARBA" id="ARBA00031066"/>
    </source>
</evidence>
<keyword evidence="6" id="KW-0406">Ion transport</keyword>
<evidence type="ECO:0000256" key="7">
    <source>
        <dbReference type="ARBA" id="ARBA00023128"/>
    </source>
</evidence>
<dbReference type="Pfam" id="PF00231">
    <property type="entry name" value="ATP-synt"/>
    <property type="match status" value="1"/>
</dbReference>
<keyword evidence="9" id="KW-0139">CF(1)</keyword>
<evidence type="ECO:0000256" key="3">
    <source>
        <dbReference type="ARBA" id="ARBA00022448"/>
    </source>
</evidence>
<dbReference type="Gene3D" id="3.40.1380.10">
    <property type="match status" value="1"/>
</dbReference>
<dbReference type="PANTHER" id="PTHR11693:SF22">
    <property type="entry name" value="ATP SYNTHASE SUBUNIT GAMMA, MITOCHONDRIAL"/>
    <property type="match status" value="1"/>
</dbReference>
<dbReference type="GO" id="GO:0005743">
    <property type="term" value="C:mitochondrial inner membrane"/>
    <property type="evidence" value="ECO:0007669"/>
    <property type="project" value="UniProtKB-SubCell"/>
</dbReference>